<evidence type="ECO:0000313" key="1">
    <source>
        <dbReference type="EMBL" id="EDO60922.1"/>
    </source>
</evidence>
<accession>A7VVC2</accession>
<sequence>MEPQPLQSIFLITENTARAVLPANRLLAKAYWPKLMFKEGSEW</sequence>
<dbReference type="HOGENOM" id="CLU_3231796_0_0_9"/>
<evidence type="ECO:0000313" key="2">
    <source>
        <dbReference type="Proteomes" id="UP000003490"/>
    </source>
</evidence>
<dbReference type="Proteomes" id="UP000003490">
    <property type="component" value="Unassembled WGS sequence"/>
</dbReference>
<protein>
    <submittedName>
        <fullName evidence="1">Uncharacterized protein</fullName>
    </submittedName>
</protein>
<gene>
    <name evidence="1" type="ORF">CLOLEP_02534</name>
</gene>
<organism evidence="1 2">
    <name type="scientific">[Clostridium] leptum DSM 753</name>
    <dbReference type="NCBI Taxonomy" id="428125"/>
    <lineage>
        <taxon>Bacteria</taxon>
        <taxon>Bacillati</taxon>
        <taxon>Bacillota</taxon>
        <taxon>Clostridia</taxon>
        <taxon>Eubacteriales</taxon>
        <taxon>Oscillospiraceae</taxon>
        <taxon>Oscillospiraceae incertae sedis</taxon>
    </lineage>
</organism>
<reference evidence="1 2" key="1">
    <citation type="submission" date="2007-08" db="EMBL/GenBank/DDBJ databases">
        <title>Draft genome sequence of Clostridium leptum (DSM 753).</title>
        <authorList>
            <person name="Sudarsanam P."/>
            <person name="Ley R."/>
            <person name="Guruge J."/>
            <person name="Turnbaugh P.J."/>
            <person name="Mahowald M."/>
            <person name="Liep D."/>
            <person name="Gordon J."/>
        </authorList>
    </citation>
    <scope>NUCLEOTIDE SEQUENCE [LARGE SCALE GENOMIC DNA]</scope>
    <source>
        <strain evidence="1 2">DSM 753</strain>
    </source>
</reference>
<dbReference type="EMBL" id="ABCB02000019">
    <property type="protein sequence ID" value="EDO60922.1"/>
    <property type="molecule type" value="Genomic_DNA"/>
</dbReference>
<name>A7VVC2_9FIRM</name>
<proteinExistence type="predicted"/>
<reference evidence="1 2" key="2">
    <citation type="submission" date="2007-08" db="EMBL/GenBank/DDBJ databases">
        <authorList>
            <person name="Fulton L."/>
            <person name="Clifton S."/>
            <person name="Fulton B."/>
            <person name="Xu J."/>
            <person name="Minx P."/>
            <person name="Pepin K.H."/>
            <person name="Johnson M."/>
            <person name="Thiruvilangam P."/>
            <person name="Bhonagiri V."/>
            <person name="Nash W.E."/>
            <person name="Wang C."/>
            <person name="Mardis E.R."/>
            <person name="Wilson R.K."/>
        </authorList>
    </citation>
    <scope>NUCLEOTIDE SEQUENCE [LARGE SCALE GENOMIC DNA]</scope>
    <source>
        <strain evidence="1 2">DSM 753</strain>
    </source>
</reference>
<dbReference type="AlphaFoldDB" id="A7VVC2"/>
<comment type="caution">
    <text evidence="1">The sequence shown here is derived from an EMBL/GenBank/DDBJ whole genome shotgun (WGS) entry which is preliminary data.</text>
</comment>